<dbReference type="InterPro" id="IPR024079">
    <property type="entry name" value="MetalloPept_cat_dom_sf"/>
</dbReference>
<evidence type="ECO:0000256" key="2">
    <source>
        <dbReference type="ARBA" id="ARBA00022670"/>
    </source>
</evidence>
<feature type="domain" description="Secretion system C-terminal sorting" evidence="10">
    <location>
        <begin position="893"/>
        <end position="968"/>
    </location>
</feature>
<keyword evidence="8" id="KW-1015">Disulfide bond</keyword>
<evidence type="ECO:0000259" key="10">
    <source>
        <dbReference type="Pfam" id="PF18962"/>
    </source>
</evidence>
<keyword evidence="12" id="KW-1185">Reference proteome</keyword>
<evidence type="ECO:0000256" key="3">
    <source>
        <dbReference type="ARBA" id="ARBA00022723"/>
    </source>
</evidence>
<dbReference type="NCBIfam" id="NF038128">
    <property type="entry name" value="choice_anch_J"/>
    <property type="match status" value="1"/>
</dbReference>
<organism evidence="11 12">
    <name type="scientific">Echinicola jeungdonensis</name>
    <dbReference type="NCBI Taxonomy" id="709343"/>
    <lineage>
        <taxon>Bacteria</taxon>
        <taxon>Pseudomonadati</taxon>
        <taxon>Bacteroidota</taxon>
        <taxon>Cytophagia</taxon>
        <taxon>Cytophagales</taxon>
        <taxon>Cyclobacteriaceae</taxon>
        <taxon>Echinicola</taxon>
    </lineage>
</organism>
<evidence type="ECO:0000256" key="8">
    <source>
        <dbReference type="ARBA" id="ARBA00023157"/>
    </source>
</evidence>
<evidence type="ECO:0000256" key="4">
    <source>
        <dbReference type="ARBA" id="ARBA00022729"/>
    </source>
</evidence>
<dbReference type="InterPro" id="IPR008754">
    <property type="entry name" value="Peptidase_M43"/>
</dbReference>
<keyword evidence="5" id="KW-0378">Hydrolase</keyword>
<dbReference type="InterPro" id="IPR013783">
    <property type="entry name" value="Ig-like_fold"/>
</dbReference>
<dbReference type="InterPro" id="IPR026444">
    <property type="entry name" value="Secre_tail"/>
</dbReference>
<dbReference type="PANTHER" id="PTHR47466">
    <property type="match status" value="1"/>
</dbReference>
<gene>
    <name evidence="11" type="ORF">ACFFUR_00590</name>
</gene>
<evidence type="ECO:0000313" key="12">
    <source>
        <dbReference type="Proteomes" id="UP001589654"/>
    </source>
</evidence>
<name>A0ABV5J273_9BACT</name>
<keyword evidence="6" id="KW-0862">Zinc</keyword>
<dbReference type="RefSeq" id="WP_290249685.1">
    <property type="nucleotide sequence ID" value="NZ_JAUFQT010000002.1"/>
</dbReference>
<protein>
    <submittedName>
        <fullName evidence="11">T9SS-dependent choice-of-anchor J family protein</fullName>
    </submittedName>
</protein>
<dbReference type="Gene3D" id="2.60.40.10">
    <property type="entry name" value="Immunoglobulins"/>
    <property type="match status" value="1"/>
</dbReference>
<evidence type="ECO:0000256" key="7">
    <source>
        <dbReference type="ARBA" id="ARBA00023049"/>
    </source>
</evidence>
<keyword evidence="4" id="KW-0732">Signal</keyword>
<comment type="similarity">
    <text evidence="1">Belongs to the peptidase M43B family.</text>
</comment>
<keyword evidence="7" id="KW-0482">Metalloprotease</keyword>
<evidence type="ECO:0000256" key="6">
    <source>
        <dbReference type="ARBA" id="ARBA00022833"/>
    </source>
</evidence>
<dbReference type="EMBL" id="JBHMEW010000005">
    <property type="protein sequence ID" value="MFB9210290.1"/>
    <property type="molecule type" value="Genomic_DNA"/>
</dbReference>
<evidence type="ECO:0000259" key="9">
    <source>
        <dbReference type="Pfam" id="PF05572"/>
    </source>
</evidence>
<dbReference type="Proteomes" id="UP001589654">
    <property type="component" value="Unassembled WGS sequence"/>
</dbReference>
<dbReference type="Gene3D" id="2.60.120.200">
    <property type="match status" value="2"/>
</dbReference>
<dbReference type="SUPFAM" id="SSF55486">
    <property type="entry name" value="Metalloproteases ('zincins'), catalytic domain"/>
    <property type="match status" value="1"/>
</dbReference>
<accession>A0ABV5J273</accession>
<dbReference type="PANTHER" id="PTHR47466:SF1">
    <property type="entry name" value="METALLOPROTEASE MEP1 (AFU_ORTHOLOGUE AFUA_1G07730)-RELATED"/>
    <property type="match status" value="1"/>
</dbReference>
<evidence type="ECO:0000256" key="5">
    <source>
        <dbReference type="ARBA" id="ARBA00022801"/>
    </source>
</evidence>
<proteinExistence type="inferred from homology"/>
<reference evidence="11 12" key="1">
    <citation type="submission" date="2024-09" db="EMBL/GenBank/DDBJ databases">
        <authorList>
            <person name="Sun Q."/>
            <person name="Mori K."/>
        </authorList>
    </citation>
    <scope>NUCLEOTIDE SEQUENCE [LARGE SCALE GENOMIC DNA]</scope>
    <source>
        <strain evidence="11 12">CECT 7682</strain>
    </source>
</reference>
<keyword evidence="2" id="KW-0645">Protease</keyword>
<keyword evidence="3" id="KW-0479">Metal-binding</keyword>
<evidence type="ECO:0000256" key="1">
    <source>
        <dbReference type="ARBA" id="ARBA00008721"/>
    </source>
</evidence>
<evidence type="ECO:0000313" key="11">
    <source>
        <dbReference type="EMBL" id="MFB9210290.1"/>
    </source>
</evidence>
<sequence>MEEKQEKELGILGSREYFEAWMEDQVALRKARPELRKAATEPRIIPVVVHIIHNGTAIGDGANIPTGQIEAQIEILNEDFRRLNEDATNTPEEFLPVAADAMVQFVLAKQDPRGLPTNGINRIKGPQSTYVPSDGETISQMAYWPGEEYLNIWVVPLENPYIGFASFPTSDLPGLNFSPSTRETDGVTIDYRYFGAGGNAASASKGRTTTHEVGHFFGLRHIWGDGGCDVDDFVEDTPTQNQSNNSCRTTPRISCDTRDMVENFMDYTPDQCMNLFTEGQVVRMDVVLTESPRRASLVNGRATQEPDISDFDLGLEKILVPQDFICSPNVTPQIIVFNAGKNHLSSTTLKIQLDGQVLEEKTFEVDLELGELDTLTFAPINLDPVDNDFDVQVLEINGIQDNNTDNNSLSSAPFIQPTITAPYEYGPSDFEELWTLKNEDDATTWTTSETILGGSSQQLISINNFNYESQGQLDYFISPQINLSGTPEAQLVFDMAHAQYPGEDFNDRLVVAISTDCGNTFDILTAPYDKKGDELSTVPSSSDEFIPNTSSQFRTEVVNLAPYSELGNIRIAFISINGYGNNIFLKDISLRASEEFRYDLELERVVSPSPITDGSQQSERLLLTNTGNLTINSFLMDRKVNNRAKETLISTGEQIAPGESVIIDLENALENGTNEMEYRVFSPNFDQNGEKGNTLQRYFIQDDQDLQIPWRQDFDHSFSLEPWHTINPENGNISWELIAKDNGEIGDNIANLRNQMKDNSYWIGSPVMDWSGISKASIFFDLAASGVEEVTRLKIMLSLDGGVTFDQEVAVFQGVELNTISGSTPVDPNVPESFRREFVDLSEYANGESKKVRLAFVVEQGSQAENPVYLDNIEFFLGNNPDPVYPGAGQASLYPNPATDLFHIAFNLGSFEDVQIQIASLTGQVVHDVTYPNTLNQTYSFHTSLYSPGVFVIKINSETISSTQRLIIQ</sequence>
<dbReference type="Pfam" id="PF18962">
    <property type="entry name" value="Por_Secre_tail"/>
    <property type="match status" value="1"/>
</dbReference>
<dbReference type="Gene3D" id="3.40.390.10">
    <property type="entry name" value="Collagenase (Catalytic Domain)"/>
    <property type="match status" value="1"/>
</dbReference>
<dbReference type="CDD" id="cd04275">
    <property type="entry name" value="ZnMc_pappalysin_like"/>
    <property type="match status" value="1"/>
</dbReference>
<feature type="domain" description="Peptidase M43 pregnancy-associated plasma-A" evidence="9">
    <location>
        <begin position="143"/>
        <end position="288"/>
    </location>
</feature>
<dbReference type="NCBIfam" id="TIGR04183">
    <property type="entry name" value="Por_Secre_tail"/>
    <property type="match status" value="1"/>
</dbReference>
<comment type="caution">
    <text evidence="11">The sequence shown here is derived from an EMBL/GenBank/DDBJ whole genome shotgun (WGS) entry which is preliminary data.</text>
</comment>
<dbReference type="Pfam" id="PF05572">
    <property type="entry name" value="Peptidase_M43"/>
    <property type="match status" value="1"/>
</dbReference>